<organism evidence="4 5">
    <name type="scientific">Pedobacter quisquiliarum</name>
    <dbReference type="NCBI Taxonomy" id="1834438"/>
    <lineage>
        <taxon>Bacteria</taxon>
        <taxon>Pseudomonadati</taxon>
        <taxon>Bacteroidota</taxon>
        <taxon>Sphingobacteriia</taxon>
        <taxon>Sphingobacteriales</taxon>
        <taxon>Sphingobacteriaceae</taxon>
        <taxon>Pedobacter</taxon>
    </lineage>
</organism>
<dbReference type="AlphaFoldDB" id="A0A916TY24"/>
<dbReference type="InterPro" id="IPR013538">
    <property type="entry name" value="ASHA1/2-like_C"/>
</dbReference>
<dbReference type="EMBL" id="BMIL01000001">
    <property type="protein sequence ID" value="GGC50652.1"/>
    <property type="molecule type" value="Genomic_DNA"/>
</dbReference>
<feature type="region of interest" description="Disordered" evidence="2">
    <location>
        <begin position="111"/>
        <end position="195"/>
    </location>
</feature>
<evidence type="ECO:0000313" key="5">
    <source>
        <dbReference type="Proteomes" id="UP000651668"/>
    </source>
</evidence>
<dbReference type="CDD" id="cd07814">
    <property type="entry name" value="SRPBCC_CalC_Aha1-like"/>
    <property type="match status" value="1"/>
</dbReference>
<dbReference type="Gene3D" id="3.30.530.20">
    <property type="match status" value="1"/>
</dbReference>
<feature type="domain" description="Activator of Hsp90 ATPase homologue 1/2-like C-terminal" evidence="3">
    <location>
        <begin position="17"/>
        <end position="147"/>
    </location>
</feature>
<proteinExistence type="inferred from homology"/>
<dbReference type="Proteomes" id="UP000651668">
    <property type="component" value="Unassembled WGS sequence"/>
</dbReference>
<evidence type="ECO:0000256" key="1">
    <source>
        <dbReference type="ARBA" id="ARBA00006817"/>
    </source>
</evidence>
<keyword evidence="5" id="KW-1185">Reference proteome</keyword>
<evidence type="ECO:0000256" key="2">
    <source>
        <dbReference type="SAM" id="MobiDB-lite"/>
    </source>
</evidence>
<name>A0A916TY24_9SPHI</name>
<dbReference type="Pfam" id="PF08327">
    <property type="entry name" value="AHSA1"/>
    <property type="match status" value="1"/>
</dbReference>
<comment type="similarity">
    <text evidence="1">Belongs to the AHA1 family.</text>
</comment>
<reference evidence="4" key="2">
    <citation type="submission" date="2020-09" db="EMBL/GenBank/DDBJ databases">
        <authorList>
            <person name="Sun Q."/>
            <person name="Zhou Y."/>
        </authorList>
    </citation>
    <scope>NUCLEOTIDE SEQUENCE</scope>
    <source>
        <strain evidence="4">CGMCC 1.15343</strain>
    </source>
</reference>
<dbReference type="SUPFAM" id="SSF55961">
    <property type="entry name" value="Bet v1-like"/>
    <property type="match status" value="1"/>
</dbReference>
<dbReference type="InterPro" id="IPR023393">
    <property type="entry name" value="START-like_dom_sf"/>
</dbReference>
<accession>A0A916TY24</accession>
<sequence length="195" mass="21590">MESNGQSTIQASKSFQADVSALYKAWTEAEQLKQWWKPMGLTLSDVENEITEGGKVTYHFKGEEGTSLTIEGTYQEVQPNERLVYTWNWQLPDEKLNSSYKLEVVFEGSEDQSSISITQNEEEQQESVKPKESAWDDQLSKLAQFLESGEQGAGSSDNTASAGGVSNAQQQDASSSAMDQEGKPDYGSQNPLQDQ</sequence>
<reference evidence="4" key="1">
    <citation type="journal article" date="2014" name="Int. J. Syst. Evol. Microbiol.">
        <title>Complete genome sequence of Corynebacterium casei LMG S-19264T (=DSM 44701T), isolated from a smear-ripened cheese.</title>
        <authorList>
            <consortium name="US DOE Joint Genome Institute (JGI-PGF)"/>
            <person name="Walter F."/>
            <person name="Albersmeier A."/>
            <person name="Kalinowski J."/>
            <person name="Ruckert C."/>
        </authorList>
    </citation>
    <scope>NUCLEOTIDE SEQUENCE</scope>
    <source>
        <strain evidence="4">CGMCC 1.15343</strain>
    </source>
</reference>
<gene>
    <name evidence="4" type="ORF">GCM10011387_00020</name>
</gene>
<comment type="caution">
    <text evidence="4">The sequence shown here is derived from an EMBL/GenBank/DDBJ whole genome shotgun (WGS) entry which is preliminary data.</text>
</comment>
<evidence type="ECO:0000313" key="4">
    <source>
        <dbReference type="EMBL" id="GGC50652.1"/>
    </source>
</evidence>
<feature type="compositionally biased region" description="Polar residues" evidence="2">
    <location>
        <begin position="153"/>
        <end position="167"/>
    </location>
</feature>
<protein>
    <recommendedName>
        <fullName evidence="3">Activator of Hsp90 ATPase homologue 1/2-like C-terminal domain-containing protein</fullName>
    </recommendedName>
</protein>
<evidence type="ECO:0000259" key="3">
    <source>
        <dbReference type="Pfam" id="PF08327"/>
    </source>
</evidence>
<dbReference type="RefSeq" id="WP_188624771.1">
    <property type="nucleotide sequence ID" value="NZ_BMIL01000001.1"/>
</dbReference>
<feature type="compositionally biased region" description="Low complexity" evidence="2">
    <location>
        <begin position="168"/>
        <end position="177"/>
    </location>
</feature>